<evidence type="ECO:0000256" key="9">
    <source>
        <dbReference type="SAM" id="MobiDB-lite"/>
    </source>
</evidence>
<evidence type="ECO:0000313" key="12">
    <source>
        <dbReference type="RefSeq" id="XP_013784182.1"/>
    </source>
</evidence>
<evidence type="ECO:0000313" key="11">
    <source>
        <dbReference type="Proteomes" id="UP000694941"/>
    </source>
</evidence>
<feature type="region of interest" description="Disordered" evidence="9">
    <location>
        <begin position="408"/>
        <end position="433"/>
    </location>
</feature>
<gene>
    <name evidence="12" type="primary">LOC106468309</name>
</gene>
<dbReference type="Gene3D" id="3.30.40.10">
    <property type="entry name" value="Zinc/RING finger domain, C3HC4 (zinc finger)"/>
    <property type="match status" value="1"/>
</dbReference>
<keyword evidence="11" id="KW-1185">Reference proteome</keyword>
<dbReference type="SMART" id="SM00184">
    <property type="entry name" value="RING"/>
    <property type="match status" value="1"/>
</dbReference>
<dbReference type="PROSITE" id="PS50089">
    <property type="entry name" value="ZF_RING_2"/>
    <property type="match status" value="1"/>
</dbReference>
<dbReference type="PANTHER" id="PTHR22996">
    <property type="entry name" value="MAHOGUNIN"/>
    <property type="match status" value="1"/>
</dbReference>
<feature type="non-terminal residue" evidence="12">
    <location>
        <position position="488"/>
    </location>
</feature>
<feature type="compositionally biased region" description="Basic and acidic residues" evidence="9">
    <location>
        <begin position="414"/>
        <end position="423"/>
    </location>
</feature>
<evidence type="ECO:0000256" key="7">
    <source>
        <dbReference type="ARBA" id="ARBA00022833"/>
    </source>
</evidence>
<keyword evidence="7" id="KW-0862">Zinc</keyword>
<evidence type="ECO:0000256" key="6">
    <source>
        <dbReference type="ARBA" id="ARBA00022786"/>
    </source>
</evidence>
<evidence type="ECO:0000256" key="2">
    <source>
        <dbReference type="ARBA" id="ARBA00012483"/>
    </source>
</evidence>
<dbReference type="PANTHER" id="PTHR22996:SF0">
    <property type="entry name" value="RE60872P-RELATED"/>
    <property type="match status" value="1"/>
</dbReference>
<evidence type="ECO:0000256" key="1">
    <source>
        <dbReference type="ARBA" id="ARBA00000900"/>
    </source>
</evidence>
<feature type="domain" description="RING-type" evidence="10">
    <location>
        <begin position="274"/>
        <end position="313"/>
    </location>
</feature>
<dbReference type="EC" id="2.3.2.27" evidence="2"/>
<protein>
    <recommendedName>
        <fullName evidence="2">RING-type E3 ubiquitin transferase</fullName>
        <ecNumber evidence="2">2.3.2.27</ecNumber>
    </recommendedName>
</protein>
<organism evidence="11 12">
    <name type="scientific">Limulus polyphemus</name>
    <name type="common">Atlantic horseshoe crab</name>
    <dbReference type="NCBI Taxonomy" id="6850"/>
    <lineage>
        <taxon>Eukaryota</taxon>
        <taxon>Metazoa</taxon>
        <taxon>Ecdysozoa</taxon>
        <taxon>Arthropoda</taxon>
        <taxon>Chelicerata</taxon>
        <taxon>Merostomata</taxon>
        <taxon>Xiphosura</taxon>
        <taxon>Limulidae</taxon>
        <taxon>Limulus</taxon>
    </lineage>
</organism>
<evidence type="ECO:0000256" key="8">
    <source>
        <dbReference type="PROSITE-ProRule" id="PRU00175"/>
    </source>
</evidence>
<evidence type="ECO:0000256" key="4">
    <source>
        <dbReference type="ARBA" id="ARBA00022723"/>
    </source>
</evidence>
<keyword evidence="6" id="KW-0833">Ubl conjugation pathway</keyword>
<evidence type="ECO:0000256" key="3">
    <source>
        <dbReference type="ARBA" id="ARBA00022679"/>
    </source>
</evidence>
<keyword evidence="3" id="KW-0808">Transferase</keyword>
<feature type="region of interest" description="Disordered" evidence="9">
    <location>
        <begin position="446"/>
        <end position="465"/>
    </location>
</feature>
<dbReference type="RefSeq" id="XP_013784182.1">
    <property type="nucleotide sequence ID" value="XM_013928728.2"/>
</dbReference>
<dbReference type="GeneID" id="106468309"/>
<name>A0ABM1BL52_LIMPO</name>
<accession>A0ABM1BL52</accession>
<evidence type="ECO:0000259" key="10">
    <source>
        <dbReference type="PROSITE" id="PS50089"/>
    </source>
</evidence>
<keyword evidence="4" id="KW-0479">Metal-binding</keyword>
<evidence type="ECO:0000256" key="5">
    <source>
        <dbReference type="ARBA" id="ARBA00022771"/>
    </source>
</evidence>
<dbReference type="InterPro" id="IPR058981">
    <property type="entry name" value="MGRN1/RNF157-like_N"/>
</dbReference>
<dbReference type="Proteomes" id="UP000694941">
    <property type="component" value="Unplaced"/>
</dbReference>
<keyword evidence="5 8" id="KW-0863">Zinc-finger</keyword>
<proteinExistence type="predicted"/>
<dbReference type="Pfam" id="PF26192">
    <property type="entry name" value="RNF157-like_N"/>
    <property type="match status" value="1"/>
</dbReference>
<reference evidence="12" key="1">
    <citation type="submission" date="2025-08" db="UniProtKB">
        <authorList>
            <consortium name="RefSeq"/>
        </authorList>
    </citation>
    <scope>IDENTIFICATION</scope>
    <source>
        <tissue evidence="12">Muscle</tissue>
    </source>
</reference>
<dbReference type="InterPro" id="IPR045194">
    <property type="entry name" value="MGRN1/RNF157-like"/>
</dbReference>
<sequence length="488" mass="54238">MGILASRQNARIEENEMGATYIYRYPPKSGNYFSSHFIMGGERFEITQPEAYLFGENMDLNFLGGKPTPFPYPAPQTCEATLPLRSLMNIRKESLRFVKPSEDTEEGSLKSSTDYNIEFTFDSDVSCAITICYFCAEEVTAQGYFCKPRDPSMNSETYHYKRGISQQFVQVSHIFNPSKYPEEDLTCRFEDEILLPVVVQCVAEEGEEPRQSHTLIAAVEKNSDSTYSLKPLKQKLFVDGLCYLMQEIYGIENKNVNPCKEGSEDEIEDSGAECVICMSNSRDTLILPCRHLCLCNSCADSLRYQANNCPICRSPFRALLQIRTVRKSNAGISQLSGRGDTQASPDVPLGYEPVSLLEALNGPYQPPVPRSLSIMAVQPPLPLSTDSADVQVKSRSLERLQSSSVSSLQVHGVSCDHDNKDSGSKLLQPDRPTTPEVVIAAASSFSDKTHPPCHRKGSPRSMSGPEKVCLLRENVQIVNEVEGTKTNV</sequence>
<comment type="catalytic activity">
    <reaction evidence="1">
        <text>S-ubiquitinyl-[E2 ubiquitin-conjugating enzyme]-L-cysteine + [acceptor protein]-L-lysine = [E2 ubiquitin-conjugating enzyme]-L-cysteine + N(6)-ubiquitinyl-[acceptor protein]-L-lysine.</text>
        <dbReference type="EC" id="2.3.2.27"/>
    </reaction>
</comment>
<dbReference type="Pfam" id="PF13920">
    <property type="entry name" value="zf-C3HC4_3"/>
    <property type="match status" value="1"/>
</dbReference>
<dbReference type="SUPFAM" id="SSF57850">
    <property type="entry name" value="RING/U-box"/>
    <property type="match status" value="1"/>
</dbReference>
<dbReference type="InterPro" id="IPR001841">
    <property type="entry name" value="Znf_RING"/>
</dbReference>
<dbReference type="InterPro" id="IPR013083">
    <property type="entry name" value="Znf_RING/FYVE/PHD"/>
</dbReference>